<evidence type="ECO:0000313" key="3">
    <source>
        <dbReference type="EMBL" id="KAL1600253.1"/>
    </source>
</evidence>
<keyword evidence="1" id="KW-0479">Metal-binding</keyword>
<proteinExistence type="predicted"/>
<dbReference type="Gene3D" id="3.60.15.10">
    <property type="entry name" value="Ribonuclease Z/Hydroxyacylglutathione hydrolase-like"/>
    <property type="match status" value="1"/>
</dbReference>
<evidence type="ECO:0000259" key="2">
    <source>
        <dbReference type="SMART" id="SM00849"/>
    </source>
</evidence>
<keyword evidence="4" id="KW-1185">Reference proteome</keyword>
<evidence type="ECO:0000256" key="1">
    <source>
        <dbReference type="ARBA" id="ARBA00022723"/>
    </source>
</evidence>
<dbReference type="InterPro" id="IPR036866">
    <property type="entry name" value="RibonucZ/Hydroxyglut_hydro"/>
</dbReference>
<name>A0ABR3R7S7_9PLEO</name>
<comment type="caution">
    <text evidence="3">The sequence shown here is derived from an EMBL/GenBank/DDBJ whole genome shotgun (WGS) entry which is preliminary data.</text>
</comment>
<dbReference type="Proteomes" id="UP001521222">
    <property type="component" value="Unassembled WGS sequence"/>
</dbReference>
<accession>A0ABR3R7S7</accession>
<dbReference type="InterPro" id="IPR001279">
    <property type="entry name" value="Metallo-B-lactamas"/>
</dbReference>
<evidence type="ECO:0000313" key="4">
    <source>
        <dbReference type="Proteomes" id="UP001521222"/>
    </source>
</evidence>
<dbReference type="InterPro" id="IPR044528">
    <property type="entry name" value="POD-like_MBL-fold"/>
</dbReference>
<dbReference type="PANTHER" id="PTHR43084:SF1">
    <property type="entry name" value="PERSULFIDE DIOXYGENASE ETHE1, MITOCHONDRIAL"/>
    <property type="match status" value="1"/>
</dbReference>
<reference evidence="3 4" key="1">
    <citation type="submission" date="2024-02" db="EMBL/GenBank/DDBJ databases">
        <title>De novo assembly and annotation of 12 fungi associated with fruit tree decline syndrome in Ontario, Canada.</title>
        <authorList>
            <person name="Sulman M."/>
            <person name="Ellouze W."/>
            <person name="Ilyukhin E."/>
        </authorList>
    </citation>
    <scope>NUCLEOTIDE SEQUENCE [LARGE SCALE GENOMIC DNA]</scope>
    <source>
        <strain evidence="3 4">M97-236</strain>
    </source>
</reference>
<organism evidence="3 4">
    <name type="scientific">Nothophoma quercina</name>
    <dbReference type="NCBI Taxonomy" id="749835"/>
    <lineage>
        <taxon>Eukaryota</taxon>
        <taxon>Fungi</taxon>
        <taxon>Dikarya</taxon>
        <taxon>Ascomycota</taxon>
        <taxon>Pezizomycotina</taxon>
        <taxon>Dothideomycetes</taxon>
        <taxon>Pleosporomycetidae</taxon>
        <taxon>Pleosporales</taxon>
        <taxon>Pleosporineae</taxon>
        <taxon>Didymellaceae</taxon>
        <taxon>Nothophoma</taxon>
    </lineage>
</organism>
<gene>
    <name evidence="3" type="ORF">SLS59_005877</name>
</gene>
<dbReference type="Pfam" id="PF00753">
    <property type="entry name" value="Lactamase_B"/>
    <property type="match status" value="1"/>
</dbReference>
<sequence length="281" mass="30897">MSIYIVTDPSSKAAVIIDPVLDFDPSTSSITTLSADSLLAVITEKAYDVHYILETHAHADHLSAASYLQTQISKTGTRPGIGIGKRIGQVQTFFGKRYGVPTKERTMAFDRLFSDDEVFRVGDLVIQAIHLPGHSPDHIGYKIGSNVFCGDSLFNADIGTARCDFPGGSAHDLWHSSQKLLALPDDTKIWTGHDYPPEGRTEPLPFMTVKQHKKQNQHVNSAVTKDSFIQARTERDAKLAAPKLLHQSLQINIRGGKLPKVDEGGRRMLKIPLNMEDAASL</sequence>
<dbReference type="EMBL" id="JAKIXB020000018">
    <property type="protein sequence ID" value="KAL1600253.1"/>
    <property type="molecule type" value="Genomic_DNA"/>
</dbReference>
<dbReference type="SMART" id="SM00849">
    <property type="entry name" value="Lactamase_B"/>
    <property type="match status" value="1"/>
</dbReference>
<dbReference type="CDD" id="cd07724">
    <property type="entry name" value="POD-like_MBL-fold"/>
    <property type="match status" value="1"/>
</dbReference>
<protein>
    <recommendedName>
        <fullName evidence="2">Metallo-beta-lactamase domain-containing protein</fullName>
    </recommendedName>
</protein>
<dbReference type="PANTHER" id="PTHR43084">
    <property type="entry name" value="PERSULFIDE DIOXYGENASE ETHE1"/>
    <property type="match status" value="1"/>
</dbReference>
<feature type="domain" description="Metallo-beta-lactamase" evidence="2">
    <location>
        <begin position="1"/>
        <end position="193"/>
    </location>
</feature>
<dbReference type="InterPro" id="IPR051682">
    <property type="entry name" value="Mito_Persulfide_Diox"/>
</dbReference>
<dbReference type="SUPFAM" id="SSF56281">
    <property type="entry name" value="Metallo-hydrolase/oxidoreductase"/>
    <property type="match status" value="1"/>
</dbReference>